<dbReference type="InterPro" id="IPR027417">
    <property type="entry name" value="P-loop_NTPase"/>
</dbReference>
<dbReference type="SUPFAM" id="SSF53756">
    <property type="entry name" value="UDP-Glycosyltransferase/glycogen phosphorylase"/>
    <property type="match status" value="1"/>
</dbReference>
<proteinExistence type="predicted"/>
<keyword evidence="1" id="KW-0175">Coiled coil</keyword>
<sequence>MSADVEVDEPAGVFAQTFLLLPGGDAGSGGGGGRVFDAGEASLGRVAEAMLAGAAPGVGEGAGGVGDPVVAAVHDGVPALFAVVGSRTREALAFCGGAGGRGLRGGGGGGDGGLCGFVAEAVAVTLRCVEFYGGVACDLLSPSPGSAASRGGGEAPPVVVDRDARAGPVVLGAAAPRVHSADGRRLLREARAPRQRAARRGGRAACGACYVELEIHHLARPPGGGAPGAAPARAPYLTDDGAGGWARHCASRVVLVEWPGLEKLAVPRDALVLGEGSHRHRTLLAFQACLGDLAAVPLPARAPSRVQLTELLAEAWGGNATLACLACVGAGDAPPVKRPRSAGAALGACRQFPWPGARRTSAASTPRGATMRAVLEAAARDARREAAKLRRARRGENAPGDSDDDEAYGHALRERLGALERALASSQETAATAREDSVKVYKVLELFKAKYTALADHKAKLAKDLIVAEQAKLEVARALVDAKLRASDVDEAKARDAFGCAFGRESEVLAAKDEAAELGVRCEELQVAEERARARGAELEGELRAARTAGERLRADGDALREARDASEGRRVLEEAKNVELSGELLSLVAQRDALRSRLDDLERLGRKSTEARVEAETASADYSSKNDELAKSLLETRFEVGELQGKYARAEAALEHARAGAERALLDRDGLRRRDAETLRQRDAELAESRRLMDEGLAALRTMRDDEGRAATKARGETRRGAPVPRPRVEAHARRRRRAAGAAAAAAGERLAALEAAYRARLDGDLADALRGRSRAALEAASPRSSATTRRRGALRGPRGVLPRQEPKAPDLYASIAFASAVAFVGELARCLLALAWYGARRLLRGRDESERRSVAVYCGFGLIPGERREWSGASLAGGIGGSEQCAIRLSRALAARGEAVVVYCACGAPRVVDGVRYEPTASFDPWAAYASLVVWRLPQFLLAQRLAGSGGLALRTQSVAYWIHDGAYLELLRRGGAPFLAIVRFAVRGADAVVFPSEAMRAAQYAALFPTGGGDDVGRMATVVPHGVPRYFDGGENKREDGWLLWPVSVERGLDALLAALPRLRAAVEGRGGDFKLVVCHHEDGYHARGGSRRELPADVVFAGMLPPRELAALYRTCALFVFPSSVPEAFSLSSWECALHGVVPVAYSLGALEALGAVGCPLARPGDLDGLVDAAAALLADSERRCASLAYKAARLEAELDAYRDYMKKTVRRYQRSLKIGPSPAKA</sequence>
<dbReference type="PANTHER" id="PTHR45947:SF3">
    <property type="entry name" value="SULFOQUINOVOSYL TRANSFERASE SQD2"/>
    <property type="match status" value="1"/>
</dbReference>
<dbReference type="Pfam" id="PF13692">
    <property type="entry name" value="Glyco_trans_1_4"/>
    <property type="match status" value="1"/>
</dbReference>
<protein>
    <recommendedName>
        <fullName evidence="5">Glycosyl transferase family 1 domain-containing protein</fullName>
    </recommendedName>
</protein>
<accession>A0ABR1FHX7</accession>
<dbReference type="PANTHER" id="PTHR45947">
    <property type="entry name" value="SULFOQUINOVOSYL TRANSFERASE SQD2"/>
    <property type="match status" value="1"/>
</dbReference>
<dbReference type="CDD" id="cd03801">
    <property type="entry name" value="GT4_PimA-like"/>
    <property type="match status" value="1"/>
</dbReference>
<comment type="caution">
    <text evidence="3">The sequence shown here is derived from an EMBL/GenBank/DDBJ whole genome shotgun (WGS) entry which is preliminary data.</text>
</comment>
<evidence type="ECO:0000313" key="3">
    <source>
        <dbReference type="EMBL" id="KAK7231053.1"/>
    </source>
</evidence>
<keyword evidence="4" id="KW-1185">Reference proteome</keyword>
<feature type="region of interest" description="Disordered" evidence="2">
    <location>
        <begin position="705"/>
        <end position="738"/>
    </location>
</feature>
<dbReference type="InterPro" id="IPR050194">
    <property type="entry name" value="Glycosyltransferase_grp1"/>
</dbReference>
<evidence type="ECO:0000313" key="4">
    <source>
        <dbReference type="Proteomes" id="UP001363151"/>
    </source>
</evidence>
<dbReference type="EMBL" id="JBBJCI010000420">
    <property type="protein sequence ID" value="KAK7231053.1"/>
    <property type="molecule type" value="Genomic_DNA"/>
</dbReference>
<feature type="coiled-coil region" evidence="1">
    <location>
        <begin position="1182"/>
        <end position="1216"/>
    </location>
</feature>
<name>A0ABR1FHX7_AURAN</name>
<organism evidence="3 4">
    <name type="scientific">Aureococcus anophagefferens</name>
    <name type="common">Harmful bloom alga</name>
    <dbReference type="NCBI Taxonomy" id="44056"/>
    <lineage>
        <taxon>Eukaryota</taxon>
        <taxon>Sar</taxon>
        <taxon>Stramenopiles</taxon>
        <taxon>Ochrophyta</taxon>
        <taxon>Pelagophyceae</taxon>
        <taxon>Pelagomonadales</taxon>
        <taxon>Pelagomonadaceae</taxon>
        <taxon>Aureococcus</taxon>
    </lineage>
</organism>
<reference evidence="3 4" key="1">
    <citation type="submission" date="2024-03" db="EMBL/GenBank/DDBJ databases">
        <title>Aureococcus anophagefferens CCMP1851 and Kratosvirus quantuckense: Draft genome of a second virus-susceptible host strain in the model system.</title>
        <authorList>
            <person name="Chase E."/>
            <person name="Truchon A.R."/>
            <person name="Schepens W."/>
            <person name="Wilhelm S.W."/>
        </authorList>
    </citation>
    <scope>NUCLEOTIDE SEQUENCE [LARGE SCALE GENOMIC DNA]</scope>
    <source>
        <strain evidence="3 4">CCMP1851</strain>
    </source>
</reference>
<feature type="region of interest" description="Disordered" evidence="2">
    <location>
        <begin position="386"/>
        <end position="407"/>
    </location>
</feature>
<dbReference type="Proteomes" id="UP001363151">
    <property type="component" value="Unassembled WGS sequence"/>
</dbReference>
<dbReference type="InterPro" id="IPR036961">
    <property type="entry name" value="Kinesin_motor_dom_sf"/>
</dbReference>
<dbReference type="Gene3D" id="3.40.50.2000">
    <property type="entry name" value="Glycogen Phosphorylase B"/>
    <property type="match status" value="2"/>
</dbReference>
<gene>
    <name evidence="3" type="ORF">SO694_00076056</name>
</gene>
<evidence type="ECO:0000256" key="2">
    <source>
        <dbReference type="SAM" id="MobiDB-lite"/>
    </source>
</evidence>
<evidence type="ECO:0008006" key="5">
    <source>
        <dbReference type="Google" id="ProtNLM"/>
    </source>
</evidence>
<feature type="compositionally biased region" description="Basic and acidic residues" evidence="2">
    <location>
        <begin position="705"/>
        <end position="721"/>
    </location>
</feature>
<feature type="region of interest" description="Disordered" evidence="2">
    <location>
        <begin position="778"/>
        <end position="804"/>
    </location>
</feature>
<evidence type="ECO:0000256" key="1">
    <source>
        <dbReference type="SAM" id="Coils"/>
    </source>
</evidence>
<dbReference type="Gene3D" id="3.40.850.10">
    <property type="entry name" value="Kinesin motor domain"/>
    <property type="match status" value="1"/>
</dbReference>
<dbReference type="SUPFAM" id="SSF52540">
    <property type="entry name" value="P-loop containing nucleoside triphosphate hydrolases"/>
    <property type="match status" value="1"/>
</dbReference>